<evidence type="ECO:0000256" key="3">
    <source>
        <dbReference type="ARBA" id="ARBA00023054"/>
    </source>
</evidence>
<comment type="subcellular location">
    <subcellularLocation>
        <location evidence="1">Endoplasmic reticulum</location>
    </subcellularLocation>
</comment>
<dbReference type="GO" id="GO:0043130">
    <property type="term" value="F:ubiquitin binding"/>
    <property type="evidence" value="ECO:0007669"/>
    <property type="project" value="TreeGrafter"/>
</dbReference>
<evidence type="ECO:0000313" key="6">
    <source>
        <dbReference type="EMBL" id="CEP19525.1"/>
    </source>
</evidence>
<dbReference type="Pfam" id="PF14555">
    <property type="entry name" value="UBA_4"/>
    <property type="match status" value="1"/>
</dbReference>
<dbReference type="GO" id="GO:0005783">
    <property type="term" value="C:endoplasmic reticulum"/>
    <property type="evidence" value="ECO:0007669"/>
    <property type="project" value="UniProtKB-SubCell"/>
</dbReference>
<feature type="region of interest" description="Disordered" evidence="4">
    <location>
        <begin position="56"/>
        <end position="84"/>
    </location>
</feature>
<dbReference type="CDD" id="cd01767">
    <property type="entry name" value="UBX"/>
    <property type="match status" value="1"/>
</dbReference>
<dbReference type="Gene3D" id="3.10.20.90">
    <property type="entry name" value="Phosphatidylinositol 3-kinase Catalytic Subunit, Chain A, domain 1"/>
    <property type="match status" value="1"/>
</dbReference>
<gene>
    <name evidence="6" type="primary">PARPA_13841.1 scaffold 47132</name>
</gene>
<dbReference type="Gene3D" id="1.10.8.10">
    <property type="entry name" value="DNA helicase RuvA subunit, C-terminal domain"/>
    <property type="match status" value="1"/>
</dbReference>
<dbReference type="SUPFAM" id="SSF54236">
    <property type="entry name" value="Ubiquitin-like"/>
    <property type="match status" value="1"/>
</dbReference>
<evidence type="ECO:0000256" key="4">
    <source>
        <dbReference type="SAM" id="MobiDB-lite"/>
    </source>
</evidence>
<organism evidence="6 7">
    <name type="scientific">Parasitella parasitica</name>
    <dbReference type="NCBI Taxonomy" id="35722"/>
    <lineage>
        <taxon>Eukaryota</taxon>
        <taxon>Fungi</taxon>
        <taxon>Fungi incertae sedis</taxon>
        <taxon>Mucoromycota</taxon>
        <taxon>Mucoromycotina</taxon>
        <taxon>Mucoromycetes</taxon>
        <taxon>Mucorales</taxon>
        <taxon>Mucorineae</taxon>
        <taxon>Mucoraceae</taxon>
        <taxon>Parasitella</taxon>
    </lineage>
</organism>
<evidence type="ECO:0000313" key="7">
    <source>
        <dbReference type="Proteomes" id="UP000054107"/>
    </source>
</evidence>
<dbReference type="InterPro" id="IPR029071">
    <property type="entry name" value="Ubiquitin-like_domsf"/>
</dbReference>
<dbReference type="Pfam" id="PF00789">
    <property type="entry name" value="UBX"/>
    <property type="match status" value="1"/>
</dbReference>
<feature type="domain" description="UBX" evidence="5">
    <location>
        <begin position="359"/>
        <end position="433"/>
    </location>
</feature>
<evidence type="ECO:0000259" key="5">
    <source>
        <dbReference type="PROSITE" id="PS50033"/>
    </source>
</evidence>
<evidence type="ECO:0000256" key="2">
    <source>
        <dbReference type="ARBA" id="ARBA00022824"/>
    </source>
</evidence>
<dbReference type="InterPro" id="IPR006577">
    <property type="entry name" value="UAS"/>
</dbReference>
<feature type="region of interest" description="Disordered" evidence="4">
    <location>
        <begin position="309"/>
        <end position="337"/>
    </location>
</feature>
<dbReference type="Gene3D" id="3.40.30.10">
    <property type="entry name" value="Glutaredoxin"/>
    <property type="match status" value="1"/>
</dbReference>
<feature type="compositionally biased region" description="Basic and acidic residues" evidence="4">
    <location>
        <begin position="309"/>
        <end position="332"/>
    </location>
</feature>
<dbReference type="SMART" id="SM00166">
    <property type="entry name" value="UBX"/>
    <property type="match status" value="1"/>
</dbReference>
<dbReference type="SUPFAM" id="SSF52833">
    <property type="entry name" value="Thioredoxin-like"/>
    <property type="match status" value="1"/>
</dbReference>
<dbReference type="SMART" id="SM00594">
    <property type="entry name" value="UAS"/>
    <property type="match status" value="1"/>
</dbReference>
<keyword evidence="2" id="KW-0256">Endoplasmic reticulum</keyword>
<dbReference type="GO" id="GO:0036503">
    <property type="term" value="P:ERAD pathway"/>
    <property type="evidence" value="ECO:0007669"/>
    <property type="project" value="TreeGrafter"/>
</dbReference>
<dbReference type="Proteomes" id="UP000054107">
    <property type="component" value="Unassembled WGS sequence"/>
</dbReference>
<evidence type="ECO:0000256" key="1">
    <source>
        <dbReference type="ARBA" id="ARBA00004240"/>
    </source>
</evidence>
<dbReference type="Pfam" id="PF21021">
    <property type="entry name" value="FAF1"/>
    <property type="match status" value="1"/>
</dbReference>
<dbReference type="InterPro" id="IPR009060">
    <property type="entry name" value="UBA-like_sf"/>
</dbReference>
<dbReference type="STRING" id="35722.A0A0B7NVG7"/>
<dbReference type="InterPro" id="IPR036249">
    <property type="entry name" value="Thioredoxin-like_sf"/>
</dbReference>
<keyword evidence="7" id="KW-1185">Reference proteome</keyword>
<dbReference type="AlphaFoldDB" id="A0A0B7NVG7"/>
<proteinExistence type="predicted"/>
<protein>
    <recommendedName>
        <fullName evidence="5">UBX domain-containing protein</fullName>
    </recommendedName>
</protein>
<keyword evidence="3" id="KW-0175">Coiled coil</keyword>
<dbReference type="PANTHER" id="PTHR23322:SF1">
    <property type="entry name" value="FAS-ASSOCIATED FACTOR 2"/>
    <property type="match status" value="1"/>
</dbReference>
<dbReference type="SUPFAM" id="SSF46934">
    <property type="entry name" value="UBA-like"/>
    <property type="match status" value="1"/>
</dbReference>
<accession>A0A0B7NVG7</accession>
<name>A0A0B7NVG7_9FUNG</name>
<dbReference type="InterPro" id="IPR001012">
    <property type="entry name" value="UBX_dom"/>
</dbReference>
<dbReference type="PROSITE" id="PS50033">
    <property type="entry name" value="UBX"/>
    <property type="match status" value="1"/>
</dbReference>
<dbReference type="EMBL" id="LN734038">
    <property type="protein sequence ID" value="CEP19525.1"/>
    <property type="molecule type" value="Genomic_DNA"/>
</dbReference>
<dbReference type="InterPro" id="IPR049483">
    <property type="entry name" value="FAF1_2-like_UAS"/>
</dbReference>
<dbReference type="OrthoDB" id="1026733at2759"/>
<sequence>MVSLDTLNAEQQDKLKQYQTITQIQDLEEALGQLIEYNWNLERAIQHVYENTSKENKRKELEQEVASTVPAAGAAPRSTATSASSSARKKPSLLLSILLWPFGMAWNITWSILSLASRIIMARPVIQERKRDPRVLAVEFVETFERNYGPRHIEFFRGGYSQALEKARKDLRFMLVLLHSDDHDDTEAFCRDTLTAERLINFIRDKKIIVWAGNVRETEAHKVSHTLKASTYPFMSLVALQGTSTPRMAVIERIEGTCHPEELISQIDIAMDRHGAVVNRLLNERQQREMERQLMVDQDAAFNESLKQDQEKARLAEEEKQRQQAMEEEKMRQQQLAELQEQKRQQYIRYLFAHLPQEPKSNCARLNFRLANGDRVIRQFDQNATVDDLYRFVEVYPLVKEHGPCMEENVEAPTSYTHVYKFTIHTPYPRMEFPPSLQKLVDIKSLWPSATLVVEDDADQENEE</sequence>
<dbReference type="PANTHER" id="PTHR23322">
    <property type="entry name" value="FAS-ASSOCIATED PROTEIN"/>
    <property type="match status" value="1"/>
</dbReference>
<dbReference type="InterPro" id="IPR050730">
    <property type="entry name" value="UBX_domain-protein"/>
</dbReference>
<reference evidence="6 7" key="1">
    <citation type="submission" date="2014-09" db="EMBL/GenBank/DDBJ databases">
        <authorList>
            <person name="Ellenberger Sabrina"/>
        </authorList>
    </citation>
    <scope>NUCLEOTIDE SEQUENCE [LARGE SCALE GENOMIC DNA]</scope>
    <source>
        <strain evidence="6 7">CBS 412.66</strain>
    </source>
</reference>
<feature type="compositionally biased region" description="Low complexity" evidence="4">
    <location>
        <begin position="70"/>
        <end position="84"/>
    </location>
</feature>